<name>A0A2P2KZN1_RHIMU</name>
<proteinExistence type="predicted"/>
<reference evidence="1" key="1">
    <citation type="submission" date="2018-02" db="EMBL/GenBank/DDBJ databases">
        <title>Rhizophora mucronata_Transcriptome.</title>
        <authorList>
            <person name="Meera S.P."/>
            <person name="Sreeshan A."/>
            <person name="Augustine A."/>
        </authorList>
    </citation>
    <scope>NUCLEOTIDE SEQUENCE</scope>
    <source>
        <tissue evidence="1">Leaf</tissue>
    </source>
</reference>
<protein>
    <submittedName>
        <fullName evidence="1">Uncharacterized protein</fullName>
    </submittedName>
</protein>
<accession>A0A2P2KZN1</accession>
<sequence length="51" mass="6062">MVRRKIVIWAIGHFFHAISKLACLAHTRNWKNIRKKDGKDMDTLYSFTMLV</sequence>
<evidence type="ECO:0000313" key="1">
    <source>
        <dbReference type="EMBL" id="MBX11157.1"/>
    </source>
</evidence>
<dbReference type="AlphaFoldDB" id="A0A2P2KZN1"/>
<dbReference type="EMBL" id="GGEC01030673">
    <property type="protein sequence ID" value="MBX11157.1"/>
    <property type="molecule type" value="Transcribed_RNA"/>
</dbReference>
<organism evidence="1">
    <name type="scientific">Rhizophora mucronata</name>
    <name type="common">Asiatic mangrove</name>
    <dbReference type="NCBI Taxonomy" id="61149"/>
    <lineage>
        <taxon>Eukaryota</taxon>
        <taxon>Viridiplantae</taxon>
        <taxon>Streptophyta</taxon>
        <taxon>Embryophyta</taxon>
        <taxon>Tracheophyta</taxon>
        <taxon>Spermatophyta</taxon>
        <taxon>Magnoliopsida</taxon>
        <taxon>eudicotyledons</taxon>
        <taxon>Gunneridae</taxon>
        <taxon>Pentapetalae</taxon>
        <taxon>rosids</taxon>
        <taxon>fabids</taxon>
        <taxon>Malpighiales</taxon>
        <taxon>Rhizophoraceae</taxon>
        <taxon>Rhizophora</taxon>
    </lineage>
</organism>